<dbReference type="Gene3D" id="1.10.260.100">
    <property type="match status" value="2"/>
</dbReference>
<dbReference type="Pfam" id="PF13424">
    <property type="entry name" value="TPR_12"/>
    <property type="match status" value="1"/>
</dbReference>
<dbReference type="FunFam" id="1.25.40.10:FF:000010">
    <property type="entry name" value="Stress-induced phosphoprotein 1"/>
    <property type="match status" value="1"/>
</dbReference>
<evidence type="ECO:0000256" key="4">
    <source>
        <dbReference type="ARBA" id="ARBA00024190"/>
    </source>
</evidence>
<dbReference type="SMART" id="SM00727">
    <property type="entry name" value="STI1"/>
    <property type="match status" value="2"/>
</dbReference>
<dbReference type="InterPro" id="IPR019734">
    <property type="entry name" value="TPR_rpt"/>
</dbReference>
<feature type="repeat" description="TPR" evidence="7">
    <location>
        <begin position="8"/>
        <end position="41"/>
    </location>
</feature>
<evidence type="ECO:0000313" key="11">
    <source>
        <dbReference type="Proteomes" id="UP001497623"/>
    </source>
</evidence>
<feature type="repeat" description="TPR" evidence="7">
    <location>
        <begin position="382"/>
        <end position="415"/>
    </location>
</feature>
<feature type="domain" description="STI1" evidence="9">
    <location>
        <begin position="146"/>
        <end position="185"/>
    </location>
</feature>
<evidence type="ECO:0000256" key="3">
    <source>
        <dbReference type="ARBA" id="ARBA00022803"/>
    </source>
</evidence>
<evidence type="ECO:0000313" key="10">
    <source>
        <dbReference type="EMBL" id="CAL4088706.1"/>
    </source>
</evidence>
<dbReference type="AlphaFoldDB" id="A0AAV2QJ11"/>
<organism evidence="10 11">
    <name type="scientific">Meganyctiphanes norvegica</name>
    <name type="common">Northern krill</name>
    <name type="synonym">Thysanopoda norvegica</name>
    <dbReference type="NCBI Taxonomy" id="48144"/>
    <lineage>
        <taxon>Eukaryota</taxon>
        <taxon>Metazoa</taxon>
        <taxon>Ecdysozoa</taxon>
        <taxon>Arthropoda</taxon>
        <taxon>Crustacea</taxon>
        <taxon>Multicrustacea</taxon>
        <taxon>Malacostraca</taxon>
        <taxon>Eumalacostraca</taxon>
        <taxon>Eucarida</taxon>
        <taxon>Euphausiacea</taxon>
        <taxon>Euphausiidae</taxon>
        <taxon>Meganyctiphanes</taxon>
    </lineage>
</organism>
<dbReference type="FunFam" id="1.25.40.10:FF:000020">
    <property type="entry name" value="Stress-induced phosphoprotein 1"/>
    <property type="match status" value="1"/>
</dbReference>
<protein>
    <recommendedName>
        <fullName evidence="5">Stress-induced-phosphoprotein 1</fullName>
    </recommendedName>
</protein>
<keyword evidence="3 7" id="KW-0802">TPR repeat</keyword>
<feature type="region of interest" description="Disordered" evidence="8">
    <location>
        <begin position="203"/>
        <end position="237"/>
    </location>
</feature>
<dbReference type="Pfam" id="PF13181">
    <property type="entry name" value="TPR_8"/>
    <property type="match status" value="1"/>
</dbReference>
<comment type="subcellular location">
    <subcellularLocation>
        <location evidence="4">Dynein axonemal particle</location>
    </subcellularLocation>
</comment>
<evidence type="ECO:0000256" key="2">
    <source>
        <dbReference type="ARBA" id="ARBA00022737"/>
    </source>
</evidence>
<dbReference type="PROSITE" id="PS50293">
    <property type="entry name" value="TPR_REGION"/>
    <property type="match status" value="1"/>
</dbReference>
<dbReference type="GO" id="GO:0120293">
    <property type="term" value="C:dynein axonemal particle"/>
    <property type="evidence" value="ECO:0007669"/>
    <property type="project" value="UniProtKB-SubCell"/>
</dbReference>
<dbReference type="Pfam" id="PF17830">
    <property type="entry name" value="STI1-HOP_DP"/>
    <property type="match status" value="2"/>
</dbReference>
<keyword evidence="11" id="KW-1185">Reference proteome</keyword>
<comment type="function">
    <text evidence="6">Acts as a co-chaperone for HSP90AA1. Mediates the association of the molecular chaperones HSPA8/HSC70 and HSP90.</text>
</comment>
<keyword evidence="2" id="KW-0677">Repeat</keyword>
<dbReference type="FunFam" id="1.25.40.10:FF:000027">
    <property type="entry name" value="stress-induced-phosphoprotein 1 isoform X1"/>
    <property type="match status" value="1"/>
</dbReference>
<reference evidence="10 11" key="1">
    <citation type="submission" date="2024-05" db="EMBL/GenBank/DDBJ databases">
        <authorList>
            <person name="Wallberg A."/>
        </authorList>
    </citation>
    <scope>NUCLEOTIDE SEQUENCE [LARGE SCALE GENOMIC DNA]</scope>
</reference>
<sequence>MGDNKEKASTLKDQGNAELSKGNLKEAIDLYSEAITLDPSNHVLYSNRSAAYAKMEKYSEALTDGEKTVSIKPDWGKGYSRKGAALSYLSRMPEAVATYEKGLMLDPNNQQLKDGLADCRAKMARSNGPGAGFGGPGGKMMNPFSDPNLTARLATDPRTREFMNDPEYIKMIGELQANPNALGTRLNDNRLLTTLSVLLGMDVSGGGNMDEDEDDITPTPPRKKTPPPQPPKEEKMEVEKAPEQLEALKEKELGNAAYKKKEFKAALEHYDKAISLDPNEISFLTNKAAVFFEMKEYDQCISTCEKAIDIGRENRADFKLIAKALTRIGNAYKAKKDYQNSKTYYEKALSEHRTPETKEALSKVEMLFKEQTRLSYIDPAKAEEEKEKGNEFFKAGKYPEAIKHYTEAIKRNPDDPKIYSNRAACYTKLTEFNLGLKDCDMCIKLDPQFVKAYIRKGKILQGMRQYNKAQAAYQQAMDLDSASQEALDGFRECMMAANNDPEEVRKQAMADPEVQQILKDPSMRMILEQMQSDPRAVQDHLKNPEIAAKIQKLMQSGIISVR</sequence>
<evidence type="ECO:0000256" key="1">
    <source>
        <dbReference type="ARBA" id="ARBA00022490"/>
    </source>
</evidence>
<feature type="repeat" description="TPR" evidence="7">
    <location>
        <begin position="247"/>
        <end position="280"/>
    </location>
</feature>
<dbReference type="SUPFAM" id="SSF48452">
    <property type="entry name" value="TPR-like"/>
    <property type="match status" value="3"/>
</dbReference>
<feature type="domain" description="STI1" evidence="9">
    <location>
        <begin position="511"/>
        <end position="550"/>
    </location>
</feature>
<evidence type="ECO:0000256" key="7">
    <source>
        <dbReference type="PROSITE-ProRule" id="PRU00339"/>
    </source>
</evidence>
<dbReference type="GO" id="GO:0051879">
    <property type="term" value="F:Hsp90 protein binding"/>
    <property type="evidence" value="ECO:0007669"/>
    <property type="project" value="TreeGrafter"/>
</dbReference>
<dbReference type="Proteomes" id="UP001497623">
    <property type="component" value="Unassembled WGS sequence"/>
</dbReference>
<dbReference type="InterPro" id="IPR006636">
    <property type="entry name" value="STI1_HS-bd"/>
</dbReference>
<feature type="repeat" description="TPR" evidence="7">
    <location>
        <begin position="76"/>
        <end position="109"/>
    </location>
</feature>
<dbReference type="EMBL" id="CAXKWB010007861">
    <property type="protein sequence ID" value="CAL4088706.1"/>
    <property type="molecule type" value="Genomic_DNA"/>
</dbReference>
<dbReference type="InterPro" id="IPR041243">
    <property type="entry name" value="STI1/HOP_DP"/>
</dbReference>
<name>A0AAV2QJ11_MEGNR</name>
<evidence type="ECO:0000256" key="8">
    <source>
        <dbReference type="SAM" id="MobiDB-lite"/>
    </source>
</evidence>
<dbReference type="Pfam" id="PF00515">
    <property type="entry name" value="TPR_1"/>
    <property type="match status" value="1"/>
</dbReference>
<dbReference type="PANTHER" id="PTHR22904:SF523">
    <property type="entry name" value="STRESS-INDUCED-PHOSPHOPROTEIN 1"/>
    <property type="match status" value="1"/>
</dbReference>
<evidence type="ECO:0000259" key="9">
    <source>
        <dbReference type="SMART" id="SM00727"/>
    </source>
</evidence>
<proteinExistence type="predicted"/>
<dbReference type="FunFam" id="1.10.260.100:FF:000004">
    <property type="entry name" value="Putative stress-induced-phosphoprotein 1"/>
    <property type="match status" value="1"/>
</dbReference>
<feature type="repeat" description="TPR" evidence="7">
    <location>
        <begin position="450"/>
        <end position="483"/>
    </location>
</feature>
<dbReference type="SMART" id="SM00028">
    <property type="entry name" value="TPR"/>
    <property type="match status" value="9"/>
</dbReference>
<feature type="repeat" description="TPR" evidence="7">
    <location>
        <begin position="322"/>
        <end position="355"/>
    </location>
</feature>
<dbReference type="InterPro" id="IPR011990">
    <property type="entry name" value="TPR-like_helical_dom_sf"/>
</dbReference>
<keyword evidence="1" id="KW-0963">Cytoplasm</keyword>
<evidence type="ECO:0000256" key="6">
    <source>
        <dbReference type="ARBA" id="ARBA00045590"/>
    </source>
</evidence>
<gene>
    <name evidence="10" type="ORF">MNOR_LOCUS13614</name>
</gene>
<accession>A0AAV2QJ11</accession>
<evidence type="ECO:0000256" key="5">
    <source>
        <dbReference type="ARBA" id="ARBA00026193"/>
    </source>
</evidence>
<dbReference type="Pfam" id="PF13414">
    <property type="entry name" value="TPR_11"/>
    <property type="match status" value="2"/>
</dbReference>
<dbReference type="PROSITE" id="PS50005">
    <property type="entry name" value="TPR"/>
    <property type="match status" value="6"/>
</dbReference>
<dbReference type="Gene3D" id="1.25.40.10">
    <property type="entry name" value="Tetratricopeptide repeat domain"/>
    <property type="match status" value="3"/>
</dbReference>
<dbReference type="FunFam" id="1.10.260.100:FF:000002">
    <property type="entry name" value="Stress-induced-phosphoprotein 1 (Hsp70/Hsp90-organizing)"/>
    <property type="match status" value="1"/>
</dbReference>
<comment type="caution">
    <text evidence="10">The sequence shown here is derived from an EMBL/GenBank/DDBJ whole genome shotgun (WGS) entry which is preliminary data.</text>
</comment>
<dbReference type="PANTHER" id="PTHR22904">
    <property type="entry name" value="TPR REPEAT CONTAINING PROTEIN"/>
    <property type="match status" value="1"/>
</dbReference>